<proteinExistence type="predicted"/>
<organism evidence="2 3">
    <name type="scientific">Caerostris extrusa</name>
    <name type="common">Bark spider</name>
    <name type="synonym">Caerostris bankana</name>
    <dbReference type="NCBI Taxonomy" id="172846"/>
    <lineage>
        <taxon>Eukaryota</taxon>
        <taxon>Metazoa</taxon>
        <taxon>Ecdysozoa</taxon>
        <taxon>Arthropoda</taxon>
        <taxon>Chelicerata</taxon>
        <taxon>Arachnida</taxon>
        <taxon>Araneae</taxon>
        <taxon>Araneomorphae</taxon>
        <taxon>Entelegynae</taxon>
        <taxon>Araneoidea</taxon>
        <taxon>Araneidae</taxon>
        <taxon>Caerostris</taxon>
    </lineage>
</organism>
<feature type="compositionally biased region" description="Polar residues" evidence="1">
    <location>
        <begin position="1"/>
        <end position="10"/>
    </location>
</feature>
<comment type="caution">
    <text evidence="2">The sequence shown here is derived from an EMBL/GenBank/DDBJ whole genome shotgun (WGS) entry which is preliminary data.</text>
</comment>
<accession>A0AAV4TFF1</accession>
<evidence type="ECO:0000313" key="2">
    <source>
        <dbReference type="EMBL" id="GIY43944.1"/>
    </source>
</evidence>
<name>A0AAV4TFF1_CAEEX</name>
<gene>
    <name evidence="2" type="ORF">CEXT_555971</name>
</gene>
<feature type="region of interest" description="Disordered" evidence="1">
    <location>
        <begin position="1"/>
        <end position="21"/>
    </location>
</feature>
<reference evidence="2 3" key="1">
    <citation type="submission" date="2021-06" db="EMBL/GenBank/DDBJ databases">
        <title>Caerostris extrusa draft genome.</title>
        <authorList>
            <person name="Kono N."/>
            <person name="Arakawa K."/>
        </authorList>
    </citation>
    <scope>NUCLEOTIDE SEQUENCE [LARGE SCALE GENOMIC DNA]</scope>
</reference>
<evidence type="ECO:0000256" key="1">
    <source>
        <dbReference type="SAM" id="MobiDB-lite"/>
    </source>
</evidence>
<keyword evidence="3" id="KW-1185">Reference proteome</keyword>
<evidence type="ECO:0000313" key="3">
    <source>
        <dbReference type="Proteomes" id="UP001054945"/>
    </source>
</evidence>
<dbReference type="Proteomes" id="UP001054945">
    <property type="component" value="Unassembled WGS sequence"/>
</dbReference>
<protein>
    <submittedName>
        <fullName evidence="2">Uncharacterized protein</fullName>
    </submittedName>
</protein>
<dbReference type="AlphaFoldDB" id="A0AAV4TFF1"/>
<sequence>MRTEVSQQLVHHSDDDRNSQFAPRGFIVYGRHHRFFASLSHTTWQLALALTNYQIIAICIMRRGRRLNFKTGFRFALLLCAPFNAVEIN</sequence>
<dbReference type="EMBL" id="BPLR01011064">
    <property type="protein sequence ID" value="GIY43944.1"/>
    <property type="molecule type" value="Genomic_DNA"/>
</dbReference>